<evidence type="ECO:0000313" key="2">
    <source>
        <dbReference type="EMBL" id="MBT0653447.1"/>
    </source>
</evidence>
<accession>A0ABS5SFK5</accession>
<evidence type="ECO:0000256" key="1">
    <source>
        <dbReference type="SAM" id="SignalP"/>
    </source>
</evidence>
<dbReference type="EMBL" id="JAHCVK010000003">
    <property type="protein sequence ID" value="MBT0653447.1"/>
    <property type="molecule type" value="Genomic_DNA"/>
</dbReference>
<gene>
    <name evidence="2" type="ORF">KI810_10305</name>
</gene>
<protein>
    <submittedName>
        <fullName evidence="2">Uncharacterized protein</fullName>
    </submittedName>
</protein>
<proteinExistence type="predicted"/>
<keyword evidence="1" id="KW-0732">Signal</keyword>
<dbReference type="Proteomes" id="UP000756860">
    <property type="component" value="Unassembled WGS sequence"/>
</dbReference>
<sequence>MSLKFFMITLCMLFLPCFAFADDSNLSREREFQEGLKRAVDSANASKKRQAHFESLPAAEQERLGEGFFWA</sequence>
<feature type="signal peptide" evidence="1">
    <location>
        <begin position="1"/>
        <end position="21"/>
    </location>
</feature>
<name>A0ABS5SFK5_9BACT</name>
<organism evidence="2 3">
    <name type="scientific">Geomobilimonas luticola</name>
    <dbReference type="NCBI Taxonomy" id="1114878"/>
    <lineage>
        <taxon>Bacteria</taxon>
        <taxon>Pseudomonadati</taxon>
        <taxon>Thermodesulfobacteriota</taxon>
        <taxon>Desulfuromonadia</taxon>
        <taxon>Geobacterales</taxon>
        <taxon>Geobacteraceae</taxon>
        <taxon>Geomobilimonas</taxon>
    </lineage>
</organism>
<keyword evidence="3" id="KW-1185">Reference proteome</keyword>
<feature type="chain" id="PRO_5047016080" evidence="1">
    <location>
        <begin position="22"/>
        <end position="71"/>
    </location>
</feature>
<reference evidence="2 3" key="1">
    <citation type="submission" date="2021-05" db="EMBL/GenBank/DDBJ databases">
        <title>The draft genome of Geobacter luticola JCM 17780.</title>
        <authorList>
            <person name="Xu Z."/>
            <person name="Masuda Y."/>
            <person name="Itoh H."/>
            <person name="Senoo K."/>
        </authorList>
    </citation>
    <scope>NUCLEOTIDE SEQUENCE [LARGE SCALE GENOMIC DNA]</scope>
    <source>
        <strain evidence="2 3">JCM 17780</strain>
    </source>
</reference>
<dbReference type="RefSeq" id="WP_214175442.1">
    <property type="nucleotide sequence ID" value="NZ_JAHCVK010000003.1"/>
</dbReference>
<evidence type="ECO:0000313" key="3">
    <source>
        <dbReference type="Proteomes" id="UP000756860"/>
    </source>
</evidence>
<comment type="caution">
    <text evidence="2">The sequence shown here is derived from an EMBL/GenBank/DDBJ whole genome shotgun (WGS) entry which is preliminary data.</text>
</comment>